<dbReference type="AlphaFoldDB" id="A0A8S3RID8"/>
<dbReference type="Gene3D" id="3.30.420.10">
    <property type="entry name" value="Ribonuclease H-like superfamily/Ribonuclease H"/>
    <property type="match status" value="1"/>
</dbReference>
<dbReference type="Gene3D" id="1.10.340.70">
    <property type="match status" value="1"/>
</dbReference>
<evidence type="ECO:0000313" key="2">
    <source>
        <dbReference type="EMBL" id="CAG2206517.1"/>
    </source>
</evidence>
<dbReference type="InterPro" id="IPR001584">
    <property type="entry name" value="Integrase_cat-core"/>
</dbReference>
<accession>A0A8S3RID8</accession>
<dbReference type="PROSITE" id="PS50994">
    <property type="entry name" value="INTEGRASE"/>
    <property type="match status" value="1"/>
</dbReference>
<dbReference type="FunFam" id="3.30.420.10:FF:000032">
    <property type="entry name" value="Retrovirus-related Pol polyprotein from transposon 297-like Protein"/>
    <property type="match status" value="1"/>
</dbReference>
<dbReference type="GO" id="GO:0015074">
    <property type="term" value="P:DNA integration"/>
    <property type="evidence" value="ECO:0007669"/>
    <property type="project" value="InterPro"/>
</dbReference>
<dbReference type="GO" id="GO:0003676">
    <property type="term" value="F:nucleic acid binding"/>
    <property type="evidence" value="ECO:0007669"/>
    <property type="project" value="InterPro"/>
</dbReference>
<dbReference type="Pfam" id="PF00665">
    <property type="entry name" value="rve"/>
    <property type="match status" value="1"/>
</dbReference>
<gene>
    <name evidence="2" type="ORF">MEDL_20831</name>
</gene>
<dbReference type="OrthoDB" id="10047254at2759"/>
<name>A0A8S3RID8_MYTED</name>
<proteinExistence type="predicted"/>
<protein>
    <recommendedName>
        <fullName evidence="1">Integrase catalytic domain-containing protein</fullName>
    </recommendedName>
</protein>
<feature type="domain" description="Integrase catalytic" evidence="1">
    <location>
        <begin position="1"/>
        <end position="147"/>
    </location>
</feature>
<dbReference type="SUPFAM" id="SSF53098">
    <property type="entry name" value="Ribonuclease H-like"/>
    <property type="match status" value="1"/>
</dbReference>
<organism evidence="2 3">
    <name type="scientific">Mytilus edulis</name>
    <name type="common">Blue mussel</name>
    <dbReference type="NCBI Taxonomy" id="6550"/>
    <lineage>
        <taxon>Eukaryota</taxon>
        <taxon>Metazoa</taxon>
        <taxon>Spiralia</taxon>
        <taxon>Lophotrochozoa</taxon>
        <taxon>Mollusca</taxon>
        <taxon>Bivalvia</taxon>
        <taxon>Autobranchia</taxon>
        <taxon>Pteriomorphia</taxon>
        <taxon>Mytilida</taxon>
        <taxon>Mytiloidea</taxon>
        <taxon>Mytilidae</taxon>
        <taxon>Mytilinae</taxon>
        <taxon>Mytilus</taxon>
    </lineage>
</organism>
<evidence type="ECO:0000259" key="1">
    <source>
        <dbReference type="PROSITE" id="PS50994"/>
    </source>
</evidence>
<comment type="caution">
    <text evidence="2">The sequence shown here is derived from an EMBL/GenBank/DDBJ whole genome shotgun (WGS) entry which is preliminary data.</text>
</comment>
<keyword evidence="3" id="KW-1185">Reference proteome</keyword>
<dbReference type="EMBL" id="CAJPWZ010001052">
    <property type="protein sequence ID" value="CAG2206517.1"/>
    <property type="molecule type" value="Genomic_DNA"/>
</dbReference>
<dbReference type="FunFam" id="1.10.340.70:FF:000001">
    <property type="entry name" value="Retrovirus-related Pol polyprotein from transposon gypsy-like Protein"/>
    <property type="match status" value="1"/>
</dbReference>
<dbReference type="PANTHER" id="PTHR37984">
    <property type="entry name" value="PROTEIN CBG26694"/>
    <property type="match status" value="1"/>
</dbReference>
<dbReference type="Proteomes" id="UP000683360">
    <property type="component" value="Unassembled WGS sequence"/>
</dbReference>
<dbReference type="InterPro" id="IPR050951">
    <property type="entry name" value="Retrovirus_Pol_polyprotein"/>
</dbReference>
<dbReference type="InterPro" id="IPR036397">
    <property type="entry name" value="RNaseH_sf"/>
</dbReference>
<sequence>MGLLPTSDKGNKYLLVIGDYFTKFIHAIPIRNQEAETVARSFVDNFITTFGVPMQVHTDQGANFESRLFRELCRILDIDKTKTTVMRPQSDGMVERFMRTIGNMLSPFVSVHQKDWDQYVPLIMMVYRPSEHETTGATPCQMMFGREIKLPVDLVLGRPLNKLDGLNHKPSADYLHELEQVVGAGAKVAGDGAKVVGAAKVAGDGAKVVGAGAKGGGDGAKVIGDGAKVVGAGAKGASEGAEVVGAKVAGDGAMVVGVGAKPGRVHSNADALSRRPCLDDCSHCSRKETTENVSVVGVIAQDNDSVTVCEPVPNSPSVLKEINYEQSSSKLSIDVVHKEASTDERCVYGGRRDRSNVNIPDKASSVDKFLSAKSNQIKSDKEVRLLQKTHKLSTVNEGKRGTTVRVVTRSMKNTDVLLNDHGLISTDFSQSFDIQNEQKQDKVLTLVRQWKVEPNKPEWSIVSKFSPEVKHYWNRLDSFELKDGVLYRKWESENGDEITWQIVIPENLKKFVLTQLHNSPAGGHLGVKKTLSKRWLVERHILERHSDYGWKCPECKKIFQRRSSPHGCKTTDKEMLCFNNKTGSRGKEAGEEMELYKVEELTQKIKLVDANGKNFPS</sequence>
<reference evidence="2" key="1">
    <citation type="submission" date="2021-03" db="EMBL/GenBank/DDBJ databases">
        <authorList>
            <person name="Bekaert M."/>
        </authorList>
    </citation>
    <scope>NUCLEOTIDE SEQUENCE</scope>
</reference>
<evidence type="ECO:0000313" key="3">
    <source>
        <dbReference type="Proteomes" id="UP000683360"/>
    </source>
</evidence>
<dbReference type="InterPro" id="IPR012337">
    <property type="entry name" value="RNaseH-like_sf"/>
</dbReference>
<dbReference type="PANTHER" id="PTHR37984:SF15">
    <property type="entry name" value="INTEGRASE CATALYTIC DOMAIN-CONTAINING PROTEIN"/>
    <property type="match status" value="1"/>
</dbReference>